<dbReference type="OrthoDB" id="275336at2"/>
<evidence type="ECO:0000259" key="3">
    <source>
        <dbReference type="PROSITE" id="PS51186"/>
    </source>
</evidence>
<gene>
    <name evidence="4" type="ORF">C8N30_1292</name>
</gene>
<evidence type="ECO:0000256" key="2">
    <source>
        <dbReference type="ARBA" id="ARBA00023315"/>
    </source>
</evidence>
<sequence length="196" mass="21813">MLENGEYAVAEGKVAVIVTYLEMTNRALTRDVSLPEGITFRRINPDPDTYRDIFTRVGSHDWLWYGRLGMDDKALRGIIDDPDVHIFTLSKNGQDEALLELDFRTAGSCELAYFGLTAKLIGAGAGRYLMNRAIETAWDAGISRFHVHTCTHDSAAALGFYIRSGFVPYKRTVDIDDDPRVTGILPVTAAPWISII</sequence>
<proteinExistence type="predicted"/>
<protein>
    <recommendedName>
        <fullName evidence="3">N-acetyltransferase domain-containing protein</fullName>
    </recommendedName>
</protein>
<organism evidence="4 5">
    <name type="scientific">Sulfitobacter guttiformis</name>
    <dbReference type="NCBI Taxonomy" id="74349"/>
    <lineage>
        <taxon>Bacteria</taxon>
        <taxon>Pseudomonadati</taxon>
        <taxon>Pseudomonadota</taxon>
        <taxon>Alphaproteobacteria</taxon>
        <taxon>Rhodobacterales</taxon>
        <taxon>Roseobacteraceae</taxon>
        <taxon>Sulfitobacter</taxon>
    </lineage>
</organism>
<dbReference type="PANTHER" id="PTHR43800:SF1">
    <property type="entry name" value="PEPTIDYL-LYSINE N-ACETYLTRANSFERASE YJAB"/>
    <property type="match status" value="1"/>
</dbReference>
<dbReference type="Proteomes" id="UP000284407">
    <property type="component" value="Unassembled WGS sequence"/>
</dbReference>
<feature type="domain" description="N-acetyltransferase" evidence="3">
    <location>
        <begin position="38"/>
        <end position="188"/>
    </location>
</feature>
<keyword evidence="1" id="KW-0808">Transferase</keyword>
<dbReference type="RefSeq" id="WP_025063657.1">
    <property type="nucleotide sequence ID" value="NZ_RAQK01000001.1"/>
</dbReference>
<dbReference type="InterPro" id="IPR000182">
    <property type="entry name" value="GNAT_dom"/>
</dbReference>
<dbReference type="SUPFAM" id="SSF55729">
    <property type="entry name" value="Acyl-CoA N-acyltransferases (Nat)"/>
    <property type="match status" value="1"/>
</dbReference>
<dbReference type="EMBL" id="RAQK01000001">
    <property type="protein sequence ID" value="RKE96723.1"/>
    <property type="molecule type" value="Genomic_DNA"/>
</dbReference>
<comment type="caution">
    <text evidence="4">The sequence shown here is derived from an EMBL/GenBank/DDBJ whole genome shotgun (WGS) entry which is preliminary data.</text>
</comment>
<dbReference type="PANTHER" id="PTHR43800">
    <property type="entry name" value="PEPTIDYL-LYSINE N-ACETYLTRANSFERASE YJAB"/>
    <property type="match status" value="1"/>
</dbReference>
<evidence type="ECO:0000256" key="1">
    <source>
        <dbReference type="ARBA" id="ARBA00022679"/>
    </source>
</evidence>
<name>A0A420DRF1_9RHOB</name>
<dbReference type="STRING" id="1443111.Z949_3302"/>
<keyword evidence="2" id="KW-0012">Acyltransferase</keyword>
<dbReference type="PROSITE" id="PS51186">
    <property type="entry name" value="GNAT"/>
    <property type="match status" value="1"/>
</dbReference>
<reference evidence="4 5" key="1">
    <citation type="submission" date="2018-09" db="EMBL/GenBank/DDBJ databases">
        <title>Genomic Encyclopedia of Archaeal and Bacterial Type Strains, Phase II (KMG-II): from individual species to whole genera.</title>
        <authorList>
            <person name="Goeker M."/>
        </authorList>
    </citation>
    <scope>NUCLEOTIDE SEQUENCE [LARGE SCALE GENOMIC DNA]</scope>
    <source>
        <strain evidence="4 5">DSM 11458</strain>
    </source>
</reference>
<dbReference type="AlphaFoldDB" id="A0A420DRF1"/>
<dbReference type="InterPro" id="IPR016181">
    <property type="entry name" value="Acyl_CoA_acyltransferase"/>
</dbReference>
<keyword evidence="5" id="KW-1185">Reference proteome</keyword>
<evidence type="ECO:0000313" key="4">
    <source>
        <dbReference type="EMBL" id="RKE96723.1"/>
    </source>
</evidence>
<dbReference type="Pfam" id="PF00583">
    <property type="entry name" value="Acetyltransf_1"/>
    <property type="match status" value="1"/>
</dbReference>
<evidence type="ECO:0000313" key="5">
    <source>
        <dbReference type="Proteomes" id="UP000284407"/>
    </source>
</evidence>
<accession>A0A420DRF1</accession>
<dbReference type="Gene3D" id="3.40.630.30">
    <property type="match status" value="1"/>
</dbReference>
<dbReference type="GO" id="GO:0016747">
    <property type="term" value="F:acyltransferase activity, transferring groups other than amino-acyl groups"/>
    <property type="evidence" value="ECO:0007669"/>
    <property type="project" value="InterPro"/>
</dbReference>